<dbReference type="WBParaSite" id="nRc.2.0.1.t31654-RA">
    <property type="protein sequence ID" value="nRc.2.0.1.t31654-RA"/>
    <property type="gene ID" value="nRc.2.0.1.g31654"/>
</dbReference>
<evidence type="ECO:0000259" key="1">
    <source>
        <dbReference type="Pfam" id="PF13679"/>
    </source>
</evidence>
<dbReference type="PANTHER" id="PTHR12496:SF2">
    <property type="entry name" value="METHYLTRANSFERASE-LIKE PROTEIN 25B"/>
    <property type="match status" value="1"/>
</dbReference>
<organism evidence="2 3">
    <name type="scientific">Romanomermis culicivorax</name>
    <name type="common">Nematode worm</name>
    <dbReference type="NCBI Taxonomy" id="13658"/>
    <lineage>
        <taxon>Eukaryota</taxon>
        <taxon>Metazoa</taxon>
        <taxon>Ecdysozoa</taxon>
        <taxon>Nematoda</taxon>
        <taxon>Enoplea</taxon>
        <taxon>Dorylaimia</taxon>
        <taxon>Mermithida</taxon>
        <taxon>Mermithoidea</taxon>
        <taxon>Mermithidae</taxon>
        <taxon>Romanomermis</taxon>
    </lineage>
</organism>
<evidence type="ECO:0000313" key="2">
    <source>
        <dbReference type="Proteomes" id="UP000887565"/>
    </source>
</evidence>
<proteinExistence type="predicted"/>
<dbReference type="Proteomes" id="UP000887565">
    <property type="component" value="Unplaced"/>
</dbReference>
<dbReference type="InterPro" id="IPR025714">
    <property type="entry name" value="Methyltranfer_dom"/>
</dbReference>
<feature type="domain" description="Methyltransferase" evidence="1">
    <location>
        <begin position="53"/>
        <end position="100"/>
    </location>
</feature>
<keyword evidence="2" id="KW-1185">Reference proteome</keyword>
<dbReference type="InterPro" id="IPR052220">
    <property type="entry name" value="METTL25"/>
</dbReference>
<evidence type="ECO:0000313" key="3">
    <source>
        <dbReference type="WBParaSite" id="nRc.2.0.1.t31654-RA"/>
    </source>
</evidence>
<accession>A0A915K023</accession>
<dbReference type="Pfam" id="PF13679">
    <property type="entry name" value="Methyltransf_32"/>
    <property type="match status" value="1"/>
</dbReference>
<dbReference type="PANTHER" id="PTHR12496">
    <property type="entry name" value="CGI-41 METHYLTRANSFERASE"/>
    <property type="match status" value="1"/>
</dbReference>
<reference evidence="3" key="1">
    <citation type="submission" date="2022-11" db="UniProtKB">
        <authorList>
            <consortium name="WormBaseParasite"/>
        </authorList>
    </citation>
    <scope>IDENTIFICATION</scope>
</reference>
<protein>
    <submittedName>
        <fullName evidence="3">Methyltransferase domain-containing protein</fullName>
    </submittedName>
</protein>
<name>A0A915K023_ROMCU</name>
<dbReference type="AlphaFoldDB" id="A0A915K023"/>
<sequence>ASKRHTNVSKHWPSIIKRLDLQKLNGNGKYTPLKRLIDHRTINLDDIVSFENGDTNRDVLICGLHTCGDLASNSMEIFLQNRQAKVLCLISCCYHLIEEQFSSNPFR</sequence>